<proteinExistence type="predicted"/>
<dbReference type="RefSeq" id="XP_014158623.1">
    <property type="nucleotide sequence ID" value="XM_014303148.1"/>
</dbReference>
<feature type="compositionally biased region" description="Polar residues" evidence="9">
    <location>
        <begin position="219"/>
        <end position="232"/>
    </location>
</feature>
<dbReference type="GO" id="GO:0004674">
    <property type="term" value="F:protein serine/threonine kinase activity"/>
    <property type="evidence" value="ECO:0007669"/>
    <property type="project" value="UniProtKB-KW"/>
</dbReference>
<dbReference type="Proteomes" id="UP000054560">
    <property type="component" value="Unassembled WGS sequence"/>
</dbReference>
<keyword evidence="12" id="KW-1185">Reference proteome</keyword>
<feature type="compositionally biased region" description="Polar residues" evidence="9">
    <location>
        <begin position="412"/>
        <end position="425"/>
    </location>
</feature>
<feature type="compositionally biased region" description="Basic and acidic residues" evidence="9">
    <location>
        <begin position="1068"/>
        <end position="1078"/>
    </location>
</feature>
<feature type="compositionally biased region" description="Low complexity" evidence="9">
    <location>
        <begin position="128"/>
        <end position="146"/>
    </location>
</feature>
<dbReference type="EMBL" id="KQ241745">
    <property type="protein sequence ID" value="KNC84721.1"/>
    <property type="molecule type" value="Genomic_DNA"/>
</dbReference>
<feature type="domain" description="Protein kinase" evidence="10">
    <location>
        <begin position="615"/>
        <end position="990"/>
    </location>
</feature>
<feature type="compositionally biased region" description="Low complexity" evidence="9">
    <location>
        <begin position="777"/>
        <end position="795"/>
    </location>
</feature>
<keyword evidence="3" id="KW-0808">Transferase</keyword>
<feature type="region of interest" description="Disordered" evidence="9">
    <location>
        <begin position="1068"/>
        <end position="1092"/>
    </location>
</feature>
<evidence type="ECO:0000256" key="6">
    <source>
        <dbReference type="ARBA" id="ARBA00022840"/>
    </source>
</evidence>
<protein>
    <recommendedName>
        <fullName evidence="1">non-specific serine/threonine protein kinase</fullName>
        <ecNumber evidence="1">2.7.11.1</ecNumber>
    </recommendedName>
</protein>
<dbReference type="PROSITE" id="PS50011">
    <property type="entry name" value="PROTEIN_KINASE_DOM"/>
    <property type="match status" value="1"/>
</dbReference>
<dbReference type="GO" id="GO:0005634">
    <property type="term" value="C:nucleus"/>
    <property type="evidence" value="ECO:0007669"/>
    <property type="project" value="TreeGrafter"/>
</dbReference>
<reference evidence="11 12" key="1">
    <citation type="submission" date="2011-02" db="EMBL/GenBank/DDBJ databases">
        <title>The Genome Sequence of Sphaeroforma arctica JP610.</title>
        <authorList>
            <consortium name="The Broad Institute Genome Sequencing Platform"/>
            <person name="Russ C."/>
            <person name="Cuomo C."/>
            <person name="Young S.K."/>
            <person name="Zeng Q."/>
            <person name="Gargeya S."/>
            <person name="Alvarado L."/>
            <person name="Berlin A."/>
            <person name="Chapman S.B."/>
            <person name="Chen Z."/>
            <person name="Freedman E."/>
            <person name="Gellesch M."/>
            <person name="Goldberg J."/>
            <person name="Griggs A."/>
            <person name="Gujja S."/>
            <person name="Heilman E."/>
            <person name="Heiman D."/>
            <person name="Howarth C."/>
            <person name="Mehta T."/>
            <person name="Neiman D."/>
            <person name="Pearson M."/>
            <person name="Roberts A."/>
            <person name="Saif S."/>
            <person name="Shea T."/>
            <person name="Shenoy N."/>
            <person name="Sisk P."/>
            <person name="Stolte C."/>
            <person name="Sykes S."/>
            <person name="White J."/>
            <person name="Yandava C."/>
            <person name="Burger G."/>
            <person name="Gray M.W."/>
            <person name="Holland P.W.H."/>
            <person name="King N."/>
            <person name="Lang F.B.F."/>
            <person name="Roger A.J."/>
            <person name="Ruiz-Trillo I."/>
            <person name="Haas B."/>
            <person name="Nusbaum C."/>
            <person name="Birren B."/>
        </authorList>
    </citation>
    <scope>NUCLEOTIDE SEQUENCE [LARGE SCALE GENOMIC DNA]</scope>
    <source>
        <strain evidence="11 12">JP610</strain>
    </source>
</reference>
<name>A0A0L0G767_9EUKA</name>
<keyword evidence="5 11" id="KW-0418">Kinase</keyword>
<accession>A0A0L0G767</accession>
<evidence type="ECO:0000256" key="7">
    <source>
        <dbReference type="ARBA" id="ARBA00047899"/>
    </source>
</evidence>
<dbReference type="GO" id="GO:0035556">
    <property type="term" value="P:intracellular signal transduction"/>
    <property type="evidence" value="ECO:0007669"/>
    <property type="project" value="TreeGrafter"/>
</dbReference>
<dbReference type="PANTHER" id="PTHR24356:SF1">
    <property type="entry name" value="SERINE_THREONINE-PROTEIN KINASE GREATWALL"/>
    <property type="match status" value="1"/>
</dbReference>
<dbReference type="eggNOG" id="KOG0606">
    <property type="taxonomic scope" value="Eukaryota"/>
</dbReference>
<feature type="region of interest" description="Disordered" evidence="9">
    <location>
        <begin position="173"/>
        <end position="247"/>
    </location>
</feature>
<dbReference type="InterPro" id="IPR050236">
    <property type="entry name" value="Ser_Thr_kinase_AGC"/>
</dbReference>
<sequence length="1092" mass="117706">MLIDERGHIKLTDFGLSRVILNEDREDDNLFFSDTEMKANMDGPRSPKTWFDGSATRRTAKKRLEDSTQIHHSASSSILAENRANKSGSPQSRVRKGVRSTHWLNGYGQQLQNSTSTTGLSAKSHQYSDSPNSILSSHSPSNSGNSRRMSYGKGAASVLPSALTDVARKIGDTFTGKTTAGGSHRGSAVKKDSMASATSATERKTIVSNRTDSLAGRDSSMSVSSNPTSKPSKSGLGMGKGEMVNEDNTPKAKVVTVVWDDFYDDGSCDSALMAATSSLGRYNSYVEESNSKHKGLVPTGNKPLASASGPIGHIFASTQALSSLQTSPVLGIEDKQPLEGAQSAPSAQQRKSTSKDNTAGGSAFTQAYIHSSASRFNLSEMSSRVSSQSSFVGNKESSIDHMEQGSEREYNRTLSVSGSPGNQGYTPHVQRSDERRGSITPEMSHRYRPSNIVELKKSKSTGSFAVALENAHKSKRSPQSPKGSLNTSHSMARKELLKATSFVGISAESTGSPPLQRMTTDSFDAPVPIKKSMSRSNFNDITSPAPSFKSIKGQTQAATQGNSGGLPLQSSMSPHSTNEVPSMSLGSFNNFVASSGVTDYGGVTTQRTRSPAGSLSQKKSMNRSNFSDVVLIADVSSSSGIPATTPDKLNSRHISMGMGSPPAPDRSVESKATETLRLKAGSMSKSAFTLATPSSPPNGASIIRHKSNHARTEFNTSTSNINTRNANINHTHHDRTNTSTFYAQTNTDCDCDSETDTAGSIGKLNISTPPHEAISNSSTIKTQQTQQPQQSQATSPGLSLAALEQIDRAFVTQKSAGGNNTMMVRSLSRNAMPIDLRPIEKGDVLLPQTTNSVGPIQLPTFDGETQKHSHEPMTLNAELTARASAKGRPKAKVVGTPDYLAPELLLGTGHGPEVDFWALGVCLFEFLVGAPPFNDETEERIFQNILNHDIPWPDVPQEMSFEALDLITKLLRRDTRYRLDGNQIKTHVFFSKNEVKINDNEDVTGPFVPQPSNIEDTGYFDDKGTSMTDLHMQGSTMLDQKPPDASASTESNIFKEFDQKVTHNLLSKNDHVSRDLQRSRQTPLSAKRQVMS</sequence>
<keyword evidence="4" id="KW-0547">Nucleotide-binding</keyword>
<feature type="compositionally biased region" description="Basic and acidic residues" evidence="9">
    <location>
        <begin position="397"/>
        <end position="411"/>
    </location>
</feature>
<feature type="region of interest" description="Disordered" evidence="9">
    <location>
        <begin position="507"/>
        <end position="579"/>
    </location>
</feature>
<dbReference type="EC" id="2.7.11.1" evidence="1"/>
<dbReference type="OrthoDB" id="162894at2759"/>
<gene>
    <name evidence="11" type="ORF">SARC_03062</name>
</gene>
<feature type="compositionally biased region" description="Polar residues" evidence="9">
    <location>
        <begin position="568"/>
        <end position="579"/>
    </location>
</feature>
<evidence type="ECO:0000256" key="5">
    <source>
        <dbReference type="ARBA" id="ARBA00022777"/>
    </source>
</evidence>
<keyword evidence="6" id="KW-0067">ATP-binding</keyword>
<dbReference type="InterPro" id="IPR011009">
    <property type="entry name" value="Kinase-like_dom_sf"/>
</dbReference>
<dbReference type="PANTHER" id="PTHR24356">
    <property type="entry name" value="SERINE/THREONINE-PROTEIN KINASE"/>
    <property type="match status" value="1"/>
</dbReference>
<feature type="compositionally biased region" description="Polar residues" evidence="9">
    <location>
        <begin position="195"/>
        <end position="212"/>
    </location>
</feature>
<feature type="compositionally biased region" description="Polar residues" evidence="9">
    <location>
        <begin position="343"/>
        <end position="361"/>
    </location>
</feature>
<evidence type="ECO:0000256" key="4">
    <source>
        <dbReference type="ARBA" id="ARBA00022741"/>
    </source>
</evidence>
<feature type="compositionally biased region" description="Polar residues" evidence="9">
    <location>
        <begin position="70"/>
        <end position="92"/>
    </location>
</feature>
<feature type="compositionally biased region" description="Polar residues" evidence="9">
    <location>
        <begin position="507"/>
        <end position="522"/>
    </location>
</feature>
<dbReference type="Gene3D" id="1.10.510.10">
    <property type="entry name" value="Transferase(Phosphotransferase) domain 1"/>
    <property type="match status" value="1"/>
</dbReference>
<evidence type="ECO:0000256" key="8">
    <source>
        <dbReference type="ARBA" id="ARBA00048679"/>
    </source>
</evidence>
<evidence type="ECO:0000313" key="11">
    <source>
        <dbReference type="EMBL" id="KNC84721.1"/>
    </source>
</evidence>
<evidence type="ECO:0000313" key="12">
    <source>
        <dbReference type="Proteomes" id="UP000054560"/>
    </source>
</evidence>
<comment type="catalytic activity">
    <reaction evidence="8">
        <text>L-seryl-[protein] + ATP = O-phospho-L-seryl-[protein] + ADP + H(+)</text>
        <dbReference type="Rhea" id="RHEA:17989"/>
        <dbReference type="Rhea" id="RHEA-COMP:9863"/>
        <dbReference type="Rhea" id="RHEA-COMP:11604"/>
        <dbReference type="ChEBI" id="CHEBI:15378"/>
        <dbReference type="ChEBI" id="CHEBI:29999"/>
        <dbReference type="ChEBI" id="CHEBI:30616"/>
        <dbReference type="ChEBI" id="CHEBI:83421"/>
        <dbReference type="ChEBI" id="CHEBI:456216"/>
        <dbReference type="EC" id="2.7.11.1"/>
    </reaction>
</comment>
<dbReference type="SMART" id="SM00220">
    <property type="entry name" value="S_TKc"/>
    <property type="match status" value="1"/>
</dbReference>
<evidence type="ECO:0000259" key="10">
    <source>
        <dbReference type="PROSITE" id="PS50011"/>
    </source>
</evidence>
<evidence type="ECO:0000256" key="9">
    <source>
        <dbReference type="SAM" id="MobiDB-lite"/>
    </source>
</evidence>
<feature type="compositionally biased region" description="Polar residues" evidence="9">
    <location>
        <begin position="552"/>
        <end position="561"/>
    </location>
</feature>
<comment type="catalytic activity">
    <reaction evidence="7">
        <text>L-threonyl-[protein] + ATP = O-phospho-L-threonyl-[protein] + ADP + H(+)</text>
        <dbReference type="Rhea" id="RHEA:46608"/>
        <dbReference type="Rhea" id="RHEA-COMP:11060"/>
        <dbReference type="Rhea" id="RHEA-COMP:11605"/>
        <dbReference type="ChEBI" id="CHEBI:15378"/>
        <dbReference type="ChEBI" id="CHEBI:30013"/>
        <dbReference type="ChEBI" id="CHEBI:30616"/>
        <dbReference type="ChEBI" id="CHEBI:61977"/>
        <dbReference type="ChEBI" id="CHEBI:456216"/>
        <dbReference type="EC" id="2.7.11.1"/>
    </reaction>
</comment>
<dbReference type="Pfam" id="PF00069">
    <property type="entry name" value="Pkinase"/>
    <property type="match status" value="1"/>
</dbReference>
<evidence type="ECO:0000256" key="3">
    <source>
        <dbReference type="ARBA" id="ARBA00022679"/>
    </source>
</evidence>
<dbReference type="SUPFAM" id="SSF56112">
    <property type="entry name" value="Protein kinase-like (PK-like)"/>
    <property type="match status" value="1"/>
</dbReference>
<feature type="compositionally biased region" description="Polar residues" evidence="9">
    <location>
        <begin position="107"/>
        <end position="127"/>
    </location>
</feature>
<evidence type="ECO:0000256" key="2">
    <source>
        <dbReference type="ARBA" id="ARBA00022527"/>
    </source>
</evidence>
<organism evidence="11 12">
    <name type="scientific">Sphaeroforma arctica JP610</name>
    <dbReference type="NCBI Taxonomy" id="667725"/>
    <lineage>
        <taxon>Eukaryota</taxon>
        <taxon>Ichthyosporea</taxon>
        <taxon>Ichthyophonida</taxon>
        <taxon>Sphaeroforma</taxon>
    </lineage>
</organism>
<feature type="region of interest" description="Disordered" evidence="9">
    <location>
        <begin position="761"/>
        <end position="797"/>
    </location>
</feature>
<dbReference type="AlphaFoldDB" id="A0A0L0G767"/>
<dbReference type="STRING" id="667725.A0A0L0G767"/>
<feature type="region of interest" description="Disordered" evidence="9">
    <location>
        <begin position="337"/>
        <end position="361"/>
    </location>
</feature>
<feature type="region of interest" description="Disordered" evidence="9">
    <location>
        <begin position="38"/>
        <end position="153"/>
    </location>
</feature>
<evidence type="ECO:0000256" key="1">
    <source>
        <dbReference type="ARBA" id="ARBA00012513"/>
    </source>
</evidence>
<dbReference type="GeneID" id="25903566"/>
<dbReference type="InterPro" id="IPR000719">
    <property type="entry name" value="Prot_kinase_dom"/>
</dbReference>
<dbReference type="Gene3D" id="3.30.200.20">
    <property type="entry name" value="Phosphorylase Kinase, domain 1"/>
    <property type="match status" value="1"/>
</dbReference>
<feature type="region of interest" description="Disordered" evidence="9">
    <location>
        <begin position="386"/>
        <end position="442"/>
    </location>
</feature>
<keyword evidence="2" id="KW-0723">Serine/threonine-protein kinase</keyword>
<feature type="compositionally biased region" description="Polar residues" evidence="9">
    <location>
        <begin position="534"/>
        <end position="545"/>
    </location>
</feature>
<dbReference type="GO" id="GO:0005524">
    <property type="term" value="F:ATP binding"/>
    <property type="evidence" value="ECO:0007669"/>
    <property type="project" value="UniProtKB-KW"/>
</dbReference>